<dbReference type="Pfam" id="PF22673">
    <property type="entry name" value="MCP-like_PDC_1"/>
    <property type="match status" value="1"/>
</dbReference>
<keyword evidence="6" id="KW-1185">Reference proteome</keyword>
<sequence length="642" mass="73910">MDYGSKLNLNTLLFNHHKHTVLIPTFVIAVLLFILYFSANTYIYNLIKSSSIEKVKTHGHDMLLEKSKYIGNTLGEVSRLSQILQKEHKHFFANPELTYLPYGTPIFKVAHNGVYYKSNKTGSSLYYSSDTKITDKEKNKALRSEAMDISFKNIVESNPNIVAAYFNSWDNMNRIYPYIDNVYNLFGLSIQIPDYNFYYLADAKHNPKRESVWTGAYLDPAGNGWMVSCIAPIYNKDFLEGVTGIDITLESFINNILESKMPWNATLFMLDDKGSILAMPKKIEKIVKIEELIYHEYTTNINRTIEKPEEYNLIKNKNTPFSYKFAEYYKNKTKIFELTVNSIDYILLQTTVKETGWRLILIIEKNSIFHDIYKLKSYADIIGYSAIVFAILFYLAFLLYTVKRSESFALRITNPIRELSRQTTFVGTDKMTEPFVKSNIEEIDKLNSNFTKMVSELKIGKNNLIKTERRRQIYEEKAHIYHKKSLTDPLTGVYNRSKAEDVMSHEINLAKLYGQPLSLIMLDIDHFKEINDTLGHAVGDEVLVEFIKVINNNSRSNDIVIRNGGDEFLIICPNTEAKDAALHAENIRSLIESNNYKKDYNVTSSIGVTSYQTGDTKEAIFKRVDKALYIAKEKGRNCVVSS</sequence>
<dbReference type="GO" id="GO:0043709">
    <property type="term" value="P:cell adhesion involved in single-species biofilm formation"/>
    <property type="evidence" value="ECO:0007669"/>
    <property type="project" value="TreeGrafter"/>
</dbReference>
<gene>
    <name evidence="5" type="ORF">SMGD1_1807</name>
</gene>
<organism evidence="5 6">
    <name type="scientific">Sulfurimonas gotlandica (strain DSM 19862 / JCM 16533 / GD1)</name>
    <dbReference type="NCBI Taxonomy" id="929558"/>
    <lineage>
        <taxon>Bacteria</taxon>
        <taxon>Pseudomonadati</taxon>
        <taxon>Campylobacterota</taxon>
        <taxon>Epsilonproteobacteria</taxon>
        <taxon>Campylobacterales</taxon>
        <taxon>Sulfurimonadaceae</taxon>
        <taxon>Sulfurimonas</taxon>
    </lineage>
</organism>
<accession>B6BIH5</accession>
<dbReference type="PROSITE" id="PS50887">
    <property type="entry name" value="GGDEF"/>
    <property type="match status" value="1"/>
</dbReference>
<dbReference type="CDD" id="cd01949">
    <property type="entry name" value="GGDEF"/>
    <property type="match status" value="1"/>
</dbReference>
<evidence type="ECO:0000259" key="4">
    <source>
        <dbReference type="PROSITE" id="PS50887"/>
    </source>
</evidence>
<dbReference type="AlphaFoldDB" id="B6BIH5"/>
<name>B6BIH5_SULGG</name>
<dbReference type="PANTHER" id="PTHR45138">
    <property type="entry name" value="REGULATORY COMPONENTS OF SENSORY TRANSDUCTION SYSTEM"/>
    <property type="match status" value="1"/>
</dbReference>
<dbReference type="PATRIC" id="fig|929558.5.peg.1802"/>
<dbReference type="InterPro" id="IPR043128">
    <property type="entry name" value="Rev_trsase/Diguanyl_cyclase"/>
</dbReference>
<dbReference type="OrthoDB" id="7323245at2"/>
<dbReference type="EMBL" id="AFRZ01000001">
    <property type="protein sequence ID" value="EHP30330.1"/>
    <property type="molecule type" value="Genomic_DNA"/>
</dbReference>
<dbReference type="FunFam" id="3.30.70.270:FF:000001">
    <property type="entry name" value="Diguanylate cyclase domain protein"/>
    <property type="match status" value="1"/>
</dbReference>
<keyword evidence="3" id="KW-0472">Membrane</keyword>
<dbReference type="GO" id="GO:0052621">
    <property type="term" value="F:diguanylate cyclase activity"/>
    <property type="evidence" value="ECO:0007669"/>
    <property type="project" value="UniProtKB-EC"/>
</dbReference>
<dbReference type="EC" id="2.7.7.65" evidence="1"/>
<dbReference type="STRING" id="929558.SMGD1_1807"/>
<evidence type="ECO:0000256" key="2">
    <source>
        <dbReference type="ARBA" id="ARBA00034247"/>
    </source>
</evidence>
<protein>
    <recommendedName>
        <fullName evidence="1">diguanylate cyclase</fullName>
        <ecNumber evidence="1">2.7.7.65</ecNumber>
    </recommendedName>
</protein>
<proteinExistence type="predicted"/>
<dbReference type="PANTHER" id="PTHR45138:SF9">
    <property type="entry name" value="DIGUANYLATE CYCLASE DGCM-RELATED"/>
    <property type="match status" value="1"/>
</dbReference>
<evidence type="ECO:0000313" key="6">
    <source>
        <dbReference type="Proteomes" id="UP000006431"/>
    </source>
</evidence>
<dbReference type="InterPro" id="IPR050469">
    <property type="entry name" value="Diguanylate_Cyclase"/>
</dbReference>
<keyword evidence="3" id="KW-1133">Transmembrane helix</keyword>
<dbReference type="HOGENOM" id="CLU_425619_0_0_7"/>
<dbReference type="eggNOG" id="COG3706">
    <property type="taxonomic scope" value="Bacteria"/>
</dbReference>
<dbReference type="InterPro" id="IPR000160">
    <property type="entry name" value="GGDEF_dom"/>
</dbReference>
<dbReference type="Gene3D" id="3.30.70.270">
    <property type="match status" value="1"/>
</dbReference>
<evidence type="ECO:0000256" key="1">
    <source>
        <dbReference type="ARBA" id="ARBA00012528"/>
    </source>
</evidence>
<dbReference type="Proteomes" id="UP000006431">
    <property type="component" value="Unassembled WGS sequence"/>
</dbReference>
<feature type="transmembrane region" description="Helical" evidence="3">
    <location>
        <begin position="381"/>
        <end position="402"/>
    </location>
</feature>
<dbReference type="GO" id="GO:1902201">
    <property type="term" value="P:negative regulation of bacterial-type flagellum-dependent cell motility"/>
    <property type="evidence" value="ECO:0007669"/>
    <property type="project" value="TreeGrafter"/>
</dbReference>
<accession>H1FVL7</accession>
<comment type="catalytic activity">
    <reaction evidence="2">
        <text>2 GTP = 3',3'-c-di-GMP + 2 diphosphate</text>
        <dbReference type="Rhea" id="RHEA:24898"/>
        <dbReference type="ChEBI" id="CHEBI:33019"/>
        <dbReference type="ChEBI" id="CHEBI:37565"/>
        <dbReference type="ChEBI" id="CHEBI:58805"/>
        <dbReference type="EC" id="2.7.7.65"/>
    </reaction>
</comment>
<dbReference type="SUPFAM" id="SSF55073">
    <property type="entry name" value="Nucleotide cyclase"/>
    <property type="match status" value="1"/>
</dbReference>
<evidence type="ECO:0000313" key="5">
    <source>
        <dbReference type="EMBL" id="EHP30330.1"/>
    </source>
</evidence>
<feature type="domain" description="GGDEF" evidence="4">
    <location>
        <begin position="515"/>
        <end position="642"/>
    </location>
</feature>
<dbReference type="Gene3D" id="3.30.450.20">
    <property type="entry name" value="PAS domain"/>
    <property type="match status" value="1"/>
</dbReference>
<dbReference type="CDD" id="cd12913">
    <property type="entry name" value="PDC1_MCP_like"/>
    <property type="match status" value="1"/>
</dbReference>
<dbReference type="RefSeq" id="WP_008336843.1">
    <property type="nucleotide sequence ID" value="NZ_AFRZ01000001.1"/>
</dbReference>
<comment type="caution">
    <text evidence="5">The sequence shown here is derived from an EMBL/GenBank/DDBJ whole genome shotgun (WGS) entry which is preliminary data.</text>
</comment>
<reference evidence="5 6" key="1">
    <citation type="journal article" date="2012" name="Proc. Natl. Acad. Sci. U.S.A.">
        <title>Genome and physiology of a model Epsilonproteobacterium responsible for sulfide detoxification in marine oxygen depletion zones.</title>
        <authorList>
            <person name="Grote J."/>
            <person name="Schott T."/>
            <person name="Bruckner C.G."/>
            <person name="Glockner F.O."/>
            <person name="Jost G."/>
            <person name="Teeling H."/>
            <person name="Labrenz M."/>
            <person name="Jurgens K."/>
        </authorList>
    </citation>
    <scope>NUCLEOTIDE SEQUENCE [LARGE SCALE GENOMIC DNA]</scope>
    <source>
        <strain evidence="5 6">GD1</strain>
    </source>
</reference>
<dbReference type="InterPro" id="IPR029787">
    <property type="entry name" value="Nucleotide_cyclase"/>
</dbReference>
<dbReference type="SMART" id="SM00267">
    <property type="entry name" value="GGDEF"/>
    <property type="match status" value="1"/>
</dbReference>
<evidence type="ECO:0000256" key="3">
    <source>
        <dbReference type="SAM" id="Phobius"/>
    </source>
</evidence>
<feature type="transmembrane region" description="Helical" evidence="3">
    <location>
        <begin position="21"/>
        <end position="39"/>
    </location>
</feature>
<dbReference type="GO" id="GO:0005886">
    <property type="term" value="C:plasma membrane"/>
    <property type="evidence" value="ECO:0007669"/>
    <property type="project" value="TreeGrafter"/>
</dbReference>
<dbReference type="NCBIfam" id="TIGR00254">
    <property type="entry name" value="GGDEF"/>
    <property type="match status" value="1"/>
</dbReference>
<dbReference type="Pfam" id="PF00990">
    <property type="entry name" value="GGDEF"/>
    <property type="match status" value="1"/>
</dbReference>
<keyword evidence="3" id="KW-0812">Transmembrane</keyword>